<dbReference type="GO" id="GO:0046983">
    <property type="term" value="F:protein dimerization activity"/>
    <property type="evidence" value="ECO:0007669"/>
    <property type="project" value="InterPro"/>
</dbReference>
<evidence type="ECO:0000313" key="2">
    <source>
        <dbReference type="EMBL" id="KYP41318.1"/>
    </source>
</evidence>
<reference evidence="2" key="1">
    <citation type="journal article" date="2012" name="Nat. Biotechnol.">
        <title>Draft genome sequence of pigeonpea (Cajanus cajan), an orphan legume crop of resource-poor farmers.</title>
        <authorList>
            <person name="Varshney R.K."/>
            <person name="Chen W."/>
            <person name="Li Y."/>
            <person name="Bharti A.K."/>
            <person name="Saxena R.K."/>
            <person name="Schlueter J.A."/>
            <person name="Donoghue M.T."/>
            <person name="Azam S."/>
            <person name="Fan G."/>
            <person name="Whaley A.M."/>
            <person name="Farmer A.D."/>
            <person name="Sheridan J."/>
            <person name="Iwata A."/>
            <person name="Tuteja R."/>
            <person name="Penmetsa R.V."/>
            <person name="Wu W."/>
            <person name="Upadhyaya H.D."/>
            <person name="Yang S.P."/>
            <person name="Shah T."/>
            <person name="Saxena K.B."/>
            <person name="Michael T."/>
            <person name="McCombie W.R."/>
            <person name="Yang B."/>
            <person name="Zhang G."/>
            <person name="Yang H."/>
            <person name="Wang J."/>
            <person name="Spillane C."/>
            <person name="Cook D.R."/>
            <person name="May G.D."/>
            <person name="Xu X."/>
            <person name="Jackson S.A."/>
        </authorList>
    </citation>
    <scope>NUCLEOTIDE SEQUENCE [LARGE SCALE GENOMIC DNA]</scope>
</reference>
<sequence length="218" mass="25731">MEYPKDENNRHFSSFYYQKVMPNGEKHDRRWLVYSKDLDKVYCFCCKLFCSKSSACIVNQLVNEGTRDWKNIGSKLKSHETSYEHVTNMDKWIELEARLRKKNTIDKKIQEQINKEKNYKKNGFASALESTKEMSIEMDIEPKFNEKRKINIINITCVAIAERSFSKLKLIKSYLRSTMLQDRLNGLAILSIESKMLELLDYKTLINNFAAQKTRKIT</sequence>
<dbReference type="STRING" id="3821.A0A151RFB6"/>
<dbReference type="SMART" id="SM00597">
    <property type="entry name" value="ZnF_TTF"/>
    <property type="match status" value="1"/>
</dbReference>
<organism evidence="2 3">
    <name type="scientific">Cajanus cajan</name>
    <name type="common">Pigeon pea</name>
    <name type="synonym">Cajanus indicus</name>
    <dbReference type="NCBI Taxonomy" id="3821"/>
    <lineage>
        <taxon>Eukaryota</taxon>
        <taxon>Viridiplantae</taxon>
        <taxon>Streptophyta</taxon>
        <taxon>Embryophyta</taxon>
        <taxon>Tracheophyta</taxon>
        <taxon>Spermatophyta</taxon>
        <taxon>Magnoliopsida</taxon>
        <taxon>eudicotyledons</taxon>
        <taxon>Gunneridae</taxon>
        <taxon>Pentapetalae</taxon>
        <taxon>rosids</taxon>
        <taxon>fabids</taxon>
        <taxon>Fabales</taxon>
        <taxon>Fabaceae</taxon>
        <taxon>Papilionoideae</taxon>
        <taxon>50 kb inversion clade</taxon>
        <taxon>NPAAA clade</taxon>
        <taxon>indigoferoid/millettioid clade</taxon>
        <taxon>Phaseoleae</taxon>
        <taxon>Cajanus</taxon>
    </lineage>
</organism>
<dbReference type="InterPro" id="IPR008906">
    <property type="entry name" value="HATC_C_dom"/>
</dbReference>
<name>A0A151RFB6_CAJCA</name>
<dbReference type="PANTHER" id="PTHR45749">
    <property type="match status" value="1"/>
</dbReference>
<accession>A0A151RFB6</accession>
<dbReference type="InterPro" id="IPR006580">
    <property type="entry name" value="Znf_TTF"/>
</dbReference>
<keyword evidence="3" id="KW-1185">Reference proteome</keyword>
<gene>
    <name evidence="2" type="ORF">KK1_037310</name>
</gene>
<dbReference type="PANTHER" id="PTHR45749:SF35">
    <property type="entry name" value="AC-LIKE TRANSPOSASE-RELATED"/>
    <property type="match status" value="1"/>
</dbReference>
<dbReference type="Pfam" id="PF05699">
    <property type="entry name" value="Dimer_Tnp_hAT"/>
    <property type="match status" value="1"/>
</dbReference>
<dbReference type="AlphaFoldDB" id="A0A151RFB6"/>
<dbReference type="Proteomes" id="UP000075243">
    <property type="component" value="Unassembled WGS sequence"/>
</dbReference>
<dbReference type="EMBL" id="KQ483781">
    <property type="protein sequence ID" value="KYP41318.1"/>
    <property type="molecule type" value="Genomic_DNA"/>
</dbReference>
<feature type="domain" description="TTF-type" evidence="1">
    <location>
        <begin position="16"/>
        <end position="104"/>
    </location>
</feature>
<evidence type="ECO:0000259" key="1">
    <source>
        <dbReference type="SMART" id="SM00597"/>
    </source>
</evidence>
<evidence type="ECO:0000313" key="3">
    <source>
        <dbReference type="Proteomes" id="UP000075243"/>
    </source>
</evidence>
<protein>
    <submittedName>
        <fullName evidence="2">Zinc finger MYM-type protein 5</fullName>
    </submittedName>
</protein>
<dbReference type="Gramene" id="C.cajan_39664.t">
    <property type="protein sequence ID" value="C.cajan_39664.t"/>
    <property type="gene ID" value="C.cajan_39664"/>
</dbReference>
<proteinExistence type="predicted"/>